<dbReference type="PANTHER" id="PTHR37315">
    <property type="entry name" value="UPF0311 PROTEIN BLR7842"/>
    <property type="match status" value="1"/>
</dbReference>
<dbReference type="HAMAP" id="MF_00775">
    <property type="entry name" value="UPF0311"/>
    <property type="match status" value="1"/>
</dbReference>
<dbReference type="Proteomes" id="UP000199473">
    <property type="component" value="Unassembled WGS sequence"/>
</dbReference>
<dbReference type="InterPro" id="IPR020915">
    <property type="entry name" value="UPF0311"/>
</dbReference>
<evidence type="ECO:0000313" key="3">
    <source>
        <dbReference type="Proteomes" id="UP000199473"/>
    </source>
</evidence>
<organism evidence="2 3">
    <name type="scientific">Falsiroseomonas stagni DSM 19981</name>
    <dbReference type="NCBI Taxonomy" id="1123062"/>
    <lineage>
        <taxon>Bacteria</taxon>
        <taxon>Pseudomonadati</taxon>
        <taxon>Pseudomonadota</taxon>
        <taxon>Alphaproteobacteria</taxon>
        <taxon>Acetobacterales</taxon>
        <taxon>Roseomonadaceae</taxon>
        <taxon>Falsiroseomonas</taxon>
    </lineage>
</organism>
<evidence type="ECO:0000256" key="1">
    <source>
        <dbReference type="HAMAP-Rule" id="MF_00775"/>
    </source>
</evidence>
<evidence type="ECO:0000313" key="2">
    <source>
        <dbReference type="EMBL" id="SFK27690.1"/>
    </source>
</evidence>
<dbReference type="AlphaFoldDB" id="A0A1I3Y7K4"/>
<keyword evidence="3" id="KW-1185">Reference proteome</keyword>
<comment type="similarity">
    <text evidence="1">Belongs to the UPF0311 family.</text>
</comment>
<dbReference type="EMBL" id="FOSQ01000001">
    <property type="protein sequence ID" value="SFK27690.1"/>
    <property type="molecule type" value="Genomic_DNA"/>
</dbReference>
<dbReference type="PANTHER" id="PTHR37315:SF1">
    <property type="entry name" value="UPF0311 PROTEIN BLR7842"/>
    <property type="match status" value="1"/>
</dbReference>
<reference evidence="2 3" key="1">
    <citation type="submission" date="2016-10" db="EMBL/GenBank/DDBJ databases">
        <authorList>
            <person name="de Groot N.N."/>
        </authorList>
    </citation>
    <scope>NUCLEOTIDE SEQUENCE [LARGE SCALE GENOMIC DNA]</scope>
    <source>
        <strain evidence="2 3">DSM 19981</strain>
    </source>
</reference>
<dbReference type="STRING" id="1123062.SAMN02745775_1011034"/>
<gene>
    <name evidence="2" type="ORF">SAMN02745775_1011034</name>
</gene>
<name>A0A1I3Y7K4_9PROT</name>
<protein>
    <recommendedName>
        <fullName evidence="1">UPF0311 protein SAMN02745775_1011034</fullName>
    </recommendedName>
</protein>
<dbReference type="Gene3D" id="2.40.160.20">
    <property type="match status" value="1"/>
</dbReference>
<dbReference type="Pfam" id="PF11578">
    <property type="entry name" value="DUF3237"/>
    <property type="match status" value="1"/>
</dbReference>
<dbReference type="RefSeq" id="WP_245761930.1">
    <property type="nucleotide sequence ID" value="NZ_FOSQ01000001.1"/>
</dbReference>
<accession>A0A1I3Y7K4</accession>
<sequence length="161" mass="17311">MENDMLSARPGATPAIRFVAEVRAAVGAPVSLGAGPNGERRVIAILGGTIEGPGLRGEVLPGGADFQLIRPDGVAEIEARYTLCLDDGALVQVTNRGLRHASPDDMARLLRGEPVPPERVYFRTTPVFEAVAAPHLWLTRSLFLGYGERRPDSVLIRIYAV</sequence>
<proteinExistence type="inferred from homology"/>